<evidence type="ECO:0000259" key="4">
    <source>
        <dbReference type="PROSITE" id="PS51898"/>
    </source>
</evidence>
<keyword evidence="2" id="KW-0238">DNA-binding</keyword>
<proteinExistence type="predicted"/>
<dbReference type="InterPro" id="IPR011010">
    <property type="entry name" value="DNA_brk_join_enz"/>
</dbReference>
<dbReference type="GO" id="GO:0006310">
    <property type="term" value="P:DNA recombination"/>
    <property type="evidence" value="ECO:0007669"/>
    <property type="project" value="UniProtKB-KW"/>
</dbReference>
<evidence type="ECO:0000256" key="1">
    <source>
        <dbReference type="ARBA" id="ARBA00022908"/>
    </source>
</evidence>
<dbReference type="CDD" id="cd00397">
    <property type="entry name" value="DNA_BRE_C"/>
    <property type="match status" value="1"/>
</dbReference>
<name>A0A7C3ILF2_9CREN</name>
<comment type="caution">
    <text evidence="5">The sequence shown here is derived from an EMBL/GenBank/DDBJ whole genome shotgun (WGS) entry which is preliminary data.</text>
</comment>
<feature type="domain" description="Tyr recombinase" evidence="4">
    <location>
        <begin position="8"/>
        <end position="184"/>
    </location>
</feature>
<dbReference type="InterPro" id="IPR002104">
    <property type="entry name" value="Integrase_catalytic"/>
</dbReference>
<dbReference type="Gene3D" id="1.10.443.10">
    <property type="entry name" value="Intergrase catalytic core"/>
    <property type="match status" value="1"/>
</dbReference>
<evidence type="ECO:0000256" key="3">
    <source>
        <dbReference type="ARBA" id="ARBA00023172"/>
    </source>
</evidence>
<dbReference type="Pfam" id="PF00589">
    <property type="entry name" value="Phage_integrase"/>
    <property type="match status" value="1"/>
</dbReference>
<dbReference type="AlphaFoldDB" id="A0A7C3ILF2"/>
<evidence type="ECO:0000313" key="5">
    <source>
        <dbReference type="EMBL" id="HFK20451.1"/>
    </source>
</evidence>
<protein>
    <submittedName>
        <fullName evidence="5">Site-specific integrase</fullName>
    </submittedName>
</protein>
<dbReference type="InterPro" id="IPR013762">
    <property type="entry name" value="Integrase-like_cat_sf"/>
</dbReference>
<dbReference type="SUPFAM" id="SSF56349">
    <property type="entry name" value="DNA breaking-rejoining enzymes"/>
    <property type="match status" value="1"/>
</dbReference>
<dbReference type="PROSITE" id="PS51898">
    <property type="entry name" value="TYR_RECOMBINASE"/>
    <property type="match status" value="1"/>
</dbReference>
<dbReference type="GO" id="GO:0015074">
    <property type="term" value="P:DNA integration"/>
    <property type="evidence" value="ECO:0007669"/>
    <property type="project" value="UniProtKB-KW"/>
</dbReference>
<sequence>MTSEQRLYLKDVPSWNDVERIISSMIRMVRQGQAPLRDLCIIGLLATTGMRTSELLLLKRSDFNYEANILTIQQLKKKGDYLRQTVLSSDLKPFLLEYMKDKQNDERVFDLSRRQVLNITHKYSEMILGKRMRNHAFRHAYAIRILEKTRDVELCRRLIGHTRLETVKIYLDFSIGDRVKEVSDAIKIDKK</sequence>
<keyword evidence="1" id="KW-0229">DNA integration</keyword>
<dbReference type="InterPro" id="IPR050090">
    <property type="entry name" value="Tyrosine_recombinase_XerCD"/>
</dbReference>
<dbReference type="EMBL" id="DSTX01000005">
    <property type="protein sequence ID" value="HFK20451.1"/>
    <property type="molecule type" value="Genomic_DNA"/>
</dbReference>
<dbReference type="GO" id="GO:0003677">
    <property type="term" value="F:DNA binding"/>
    <property type="evidence" value="ECO:0007669"/>
    <property type="project" value="UniProtKB-KW"/>
</dbReference>
<reference evidence="5" key="1">
    <citation type="journal article" date="2020" name="mSystems">
        <title>Genome- and Community-Level Interaction Insights into Carbon Utilization and Element Cycling Functions of Hydrothermarchaeota in Hydrothermal Sediment.</title>
        <authorList>
            <person name="Zhou Z."/>
            <person name="Liu Y."/>
            <person name="Xu W."/>
            <person name="Pan J."/>
            <person name="Luo Z.H."/>
            <person name="Li M."/>
        </authorList>
    </citation>
    <scope>NUCLEOTIDE SEQUENCE [LARGE SCALE GENOMIC DNA]</scope>
    <source>
        <strain evidence="5">SpSt-468</strain>
    </source>
</reference>
<keyword evidence="3" id="KW-0233">DNA recombination</keyword>
<dbReference type="PANTHER" id="PTHR30349:SF41">
    <property type="entry name" value="INTEGRASE_RECOMBINASE PROTEIN MJ0367-RELATED"/>
    <property type="match status" value="1"/>
</dbReference>
<dbReference type="PANTHER" id="PTHR30349">
    <property type="entry name" value="PHAGE INTEGRASE-RELATED"/>
    <property type="match status" value="1"/>
</dbReference>
<organism evidence="5">
    <name type="scientific">Candidatus Methanomethylicus mesodigestus</name>
    <dbReference type="NCBI Taxonomy" id="1867258"/>
    <lineage>
        <taxon>Archaea</taxon>
        <taxon>Thermoproteota</taxon>
        <taxon>Methanosuratincolia</taxon>
        <taxon>Candidatus Methanomethylicales</taxon>
        <taxon>Candidatus Methanomethylicaceae</taxon>
        <taxon>Candidatus Methanomethylicus</taxon>
    </lineage>
</organism>
<accession>A0A7C3ILF2</accession>
<evidence type="ECO:0000256" key="2">
    <source>
        <dbReference type="ARBA" id="ARBA00023125"/>
    </source>
</evidence>
<gene>
    <name evidence="5" type="ORF">ENS19_04130</name>
</gene>